<keyword evidence="2" id="KW-1185">Reference proteome</keyword>
<evidence type="ECO:0000313" key="2">
    <source>
        <dbReference type="Proteomes" id="UP000000758"/>
    </source>
</evidence>
<dbReference type="EnsemblBacteria" id="ABK77750">
    <property type="protein sequence ID" value="ABK77750"/>
    <property type="gene ID" value="CENSYa_1121"/>
</dbReference>
<organism evidence="1 2">
    <name type="scientific">Cenarchaeum symbiosum (strain A)</name>
    <dbReference type="NCBI Taxonomy" id="414004"/>
    <lineage>
        <taxon>Archaea</taxon>
        <taxon>Nitrososphaerota</taxon>
        <taxon>Candidatus Cenarchaeales</taxon>
        <taxon>Candidatus Cenarchaeaceae</taxon>
        <taxon>Candidatus Cenarchaeum</taxon>
    </lineage>
</organism>
<name>A0RWN3_CENSY</name>
<dbReference type="EMBL" id="DP000238">
    <property type="protein sequence ID" value="ABK77750.1"/>
    <property type="molecule type" value="Genomic_DNA"/>
</dbReference>
<dbReference type="KEGG" id="csy:CENSYa_1121"/>
<sequence length="87" mass="9379">MYGISFPSTFSTVSTTFAPKLKNAKAHLFTFPMDEDVGPASNGAGRALKAVIRQSRCREQRKPAGSMKISGVLLTGLETWMGEKASI</sequence>
<accession>A0RWN3</accession>
<evidence type="ECO:0000313" key="1">
    <source>
        <dbReference type="EMBL" id="ABK77750.1"/>
    </source>
</evidence>
<dbReference type="HOGENOM" id="CLU_2475842_0_0_2"/>
<reference evidence="1 2" key="1">
    <citation type="journal article" date="2006" name="Proc. Natl. Acad. Sci. U.S.A.">
        <title>Genomic analysis of the uncultivated marine crenarchaeote Cenarchaeum symbiosum.</title>
        <authorList>
            <person name="Hallam S.J."/>
            <person name="Konstantinidis K.T."/>
            <person name="Putnam N."/>
            <person name="Schleper C."/>
            <person name="Watanabe Y."/>
            <person name="Sugahara J."/>
            <person name="Preston C."/>
            <person name="de la Torre J."/>
            <person name="Richardson P.M."/>
            <person name="DeLong E.F."/>
        </authorList>
    </citation>
    <scope>NUCLEOTIDE SEQUENCE [LARGE SCALE GENOMIC DNA]</scope>
    <source>
        <strain evidence="2">A</strain>
    </source>
</reference>
<protein>
    <submittedName>
        <fullName evidence="1">Uncharacterized protein</fullName>
    </submittedName>
</protein>
<gene>
    <name evidence="1" type="ordered locus">CENSYa_1121</name>
</gene>
<dbReference type="AlphaFoldDB" id="A0RWN3"/>
<proteinExistence type="predicted"/>
<dbReference type="STRING" id="414004.CENSYa_1121"/>
<dbReference type="Proteomes" id="UP000000758">
    <property type="component" value="Chromosome"/>
</dbReference>